<dbReference type="Gene3D" id="3.30.450.20">
    <property type="entry name" value="PAS domain"/>
    <property type="match status" value="2"/>
</dbReference>
<evidence type="ECO:0000256" key="9">
    <source>
        <dbReference type="ARBA" id="ARBA00022777"/>
    </source>
</evidence>
<comment type="subcellular location">
    <subcellularLocation>
        <location evidence="2">Cell membrane</location>
        <topology evidence="2">Multi-pass membrane protein</topology>
    </subcellularLocation>
</comment>
<dbReference type="Pfam" id="PF02518">
    <property type="entry name" value="HATPase_c"/>
    <property type="match status" value="1"/>
</dbReference>
<gene>
    <name evidence="17" type="ORF">DO021_18465</name>
    <name evidence="16" type="ORF">EYB58_01885</name>
</gene>
<proteinExistence type="predicted"/>
<evidence type="ECO:0000256" key="4">
    <source>
        <dbReference type="ARBA" id="ARBA00022475"/>
    </source>
</evidence>
<keyword evidence="7 14" id="KW-0812">Transmembrane</keyword>
<dbReference type="InterPro" id="IPR050482">
    <property type="entry name" value="Sensor_HK_TwoCompSys"/>
</dbReference>
<keyword evidence="5" id="KW-0597">Phosphoprotein</keyword>
<dbReference type="SMART" id="SM00304">
    <property type="entry name" value="HAMP"/>
    <property type="match status" value="1"/>
</dbReference>
<sequence length="625" mass="71446">MTEFETTHVTKETKQGKIFDIRLFLSSLQIRYKFLISFSLIFFLSMFLCNLFIYVYVRNNIEDRIESELTNTTAMIYNMVNTSVNVAIKNHLRAVAEKNLDILNDLYQKSLAGALSREDARKRATGVILSQTIGTSGYLYCLDSRGDVVVHPRAELIGSNLAEYAFVRQMMEKKQGYLEYEWKNPGEKNIRPKALYMARFEPWDWIIAASAYRSEFIRLVNVQDFRQSILSLKFGQSGYAFVFDRNGRAIIHPALQDVNIFQTPELPNQYLKDMMQRKKGRSVYYWKNPGETRARKKLVIFNYIPEYQWIVASSSYLDELYQPLKTIRNVFLGISLLFFSIMLAVTFGLSRTITTPLRQLMARFSTATAGDYSTRMECRAGDEVGQLARYFNLFMDQLESAHQELERDITRSKKLEKQVMQAGDRERMNIGQELHDDLCPHLIGISGLTAVIWKDLKSRNDPAAELARKMGVLMEDAVEKTRLLARGLCPVHLVSHGFQSALEEIADQFSYYPGIRFECRMDEGVDIMEDSCAIHLYHIAREAVNNAVKHSNCDRIKIALIRDGADGLIHLTVTDNGTGIVPEPSGRGIGLQIMAYRAKIIDAQFNIDTGPKGTQIHVSMVPIQK</sequence>
<evidence type="ECO:0000256" key="11">
    <source>
        <dbReference type="ARBA" id="ARBA00022989"/>
    </source>
</evidence>
<dbReference type="EC" id="2.7.13.3" evidence="3"/>
<dbReference type="OrthoDB" id="5341439at2"/>
<evidence type="ECO:0000256" key="7">
    <source>
        <dbReference type="ARBA" id="ARBA00022692"/>
    </source>
</evidence>
<keyword evidence="9 17" id="KW-0418">Kinase</keyword>
<comment type="catalytic activity">
    <reaction evidence="1">
        <text>ATP + protein L-histidine = ADP + protein N-phospho-L-histidine.</text>
        <dbReference type="EC" id="2.7.13.3"/>
    </reaction>
</comment>
<evidence type="ECO:0000256" key="8">
    <source>
        <dbReference type="ARBA" id="ARBA00022741"/>
    </source>
</evidence>
<keyword evidence="6" id="KW-0808">Transferase</keyword>
<feature type="domain" description="HAMP" evidence="15">
    <location>
        <begin position="351"/>
        <end position="403"/>
    </location>
</feature>
<dbReference type="GO" id="GO:0000155">
    <property type="term" value="F:phosphorelay sensor kinase activity"/>
    <property type="evidence" value="ECO:0007669"/>
    <property type="project" value="InterPro"/>
</dbReference>
<dbReference type="CDD" id="cd06225">
    <property type="entry name" value="HAMP"/>
    <property type="match status" value="1"/>
</dbReference>
<evidence type="ECO:0000256" key="13">
    <source>
        <dbReference type="ARBA" id="ARBA00023136"/>
    </source>
</evidence>
<keyword evidence="13 14" id="KW-0472">Membrane</keyword>
<dbReference type="Pfam" id="PF00672">
    <property type="entry name" value="HAMP"/>
    <property type="match status" value="1"/>
</dbReference>
<evidence type="ECO:0000256" key="10">
    <source>
        <dbReference type="ARBA" id="ARBA00022840"/>
    </source>
</evidence>
<feature type="transmembrane region" description="Helical" evidence="14">
    <location>
        <begin position="330"/>
        <end position="349"/>
    </location>
</feature>
<dbReference type="GO" id="GO:0005524">
    <property type="term" value="F:ATP binding"/>
    <property type="evidence" value="ECO:0007669"/>
    <property type="project" value="UniProtKB-KW"/>
</dbReference>
<accession>A0A328FA48</accession>
<keyword evidence="8" id="KW-0547">Nucleotide-binding</keyword>
<dbReference type="RefSeq" id="WP_111959403.1">
    <property type="nucleotide sequence ID" value="NZ_CP036313.1"/>
</dbReference>
<dbReference type="EMBL" id="CP036313">
    <property type="protein sequence ID" value="QBH11783.1"/>
    <property type="molecule type" value="Genomic_DNA"/>
</dbReference>
<dbReference type="CDD" id="cd16917">
    <property type="entry name" value="HATPase_UhpB-NarQ-NarX-like"/>
    <property type="match status" value="1"/>
</dbReference>
<dbReference type="PROSITE" id="PS50885">
    <property type="entry name" value="HAMP"/>
    <property type="match status" value="1"/>
</dbReference>
<evidence type="ECO:0000313" key="16">
    <source>
        <dbReference type="EMBL" id="QBH11783.1"/>
    </source>
</evidence>
<evidence type="ECO:0000256" key="5">
    <source>
        <dbReference type="ARBA" id="ARBA00022553"/>
    </source>
</evidence>
<evidence type="ECO:0000313" key="19">
    <source>
        <dbReference type="Proteomes" id="UP000293902"/>
    </source>
</evidence>
<dbReference type="InterPro" id="IPR011712">
    <property type="entry name" value="Sig_transdc_His_kin_sub3_dim/P"/>
</dbReference>
<dbReference type="InterPro" id="IPR004010">
    <property type="entry name" value="Double_Cache_2"/>
</dbReference>
<dbReference type="GO" id="GO:0005886">
    <property type="term" value="C:plasma membrane"/>
    <property type="evidence" value="ECO:0007669"/>
    <property type="project" value="UniProtKB-SubCell"/>
</dbReference>
<dbReference type="PANTHER" id="PTHR24421:SF10">
    <property type="entry name" value="NITRATE_NITRITE SENSOR PROTEIN NARQ"/>
    <property type="match status" value="1"/>
</dbReference>
<dbReference type="Pfam" id="PF07730">
    <property type="entry name" value="HisKA_3"/>
    <property type="match status" value="1"/>
</dbReference>
<keyword evidence="12" id="KW-0902">Two-component regulatory system</keyword>
<dbReference type="SUPFAM" id="SSF158472">
    <property type="entry name" value="HAMP domain-like"/>
    <property type="match status" value="1"/>
</dbReference>
<dbReference type="Proteomes" id="UP000293902">
    <property type="component" value="Chromosome"/>
</dbReference>
<dbReference type="EMBL" id="QLNI01000044">
    <property type="protein sequence ID" value="RAM00560.1"/>
    <property type="molecule type" value="Genomic_DNA"/>
</dbReference>
<dbReference type="CDD" id="cd12912">
    <property type="entry name" value="PDC2_MCP_like"/>
    <property type="match status" value="2"/>
</dbReference>
<evidence type="ECO:0000256" key="14">
    <source>
        <dbReference type="SAM" id="Phobius"/>
    </source>
</evidence>
<dbReference type="Gene3D" id="3.30.565.10">
    <property type="entry name" value="Histidine kinase-like ATPase, C-terminal domain"/>
    <property type="match status" value="1"/>
</dbReference>
<dbReference type="SMART" id="SM00387">
    <property type="entry name" value="HATPase_c"/>
    <property type="match status" value="1"/>
</dbReference>
<evidence type="ECO:0000313" key="17">
    <source>
        <dbReference type="EMBL" id="RAM00560.1"/>
    </source>
</evidence>
<dbReference type="Pfam" id="PF08269">
    <property type="entry name" value="dCache_2"/>
    <property type="match status" value="1"/>
</dbReference>
<keyword evidence="19" id="KW-1185">Reference proteome</keyword>
<dbReference type="Proteomes" id="UP000248798">
    <property type="component" value="Unassembled WGS sequence"/>
</dbReference>
<evidence type="ECO:0000256" key="6">
    <source>
        <dbReference type="ARBA" id="ARBA00022679"/>
    </source>
</evidence>
<dbReference type="AlphaFoldDB" id="A0A328FA48"/>
<dbReference type="SMART" id="SM01049">
    <property type="entry name" value="Cache_2"/>
    <property type="match status" value="1"/>
</dbReference>
<dbReference type="GO" id="GO:0046983">
    <property type="term" value="F:protein dimerization activity"/>
    <property type="evidence" value="ECO:0007669"/>
    <property type="project" value="InterPro"/>
</dbReference>
<dbReference type="InterPro" id="IPR003594">
    <property type="entry name" value="HATPase_dom"/>
</dbReference>
<keyword evidence="11 14" id="KW-1133">Transmembrane helix</keyword>
<dbReference type="InterPro" id="IPR003660">
    <property type="entry name" value="HAMP_dom"/>
</dbReference>
<name>A0A328FA48_9BACT</name>
<evidence type="ECO:0000256" key="3">
    <source>
        <dbReference type="ARBA" id="ARBA00012438"/>
    </source>
</evidence>
<dbReference type="PANTHER" id="PTHR24421">
    <property type="entry name" value="NITRATE/NITRITE SENSOR PROTEIN NARX-RELATED"/>
    <property type="match status" value="1"/>
</dbReference>
<dbReference type="Gene3D" id="6.10.340.10">
    <property type="match status" value="1"/>
</dbReference>
<organism evidence="17 18">
    <name type="scientific">Desulfobacter hydrogenophilus</name>
    <dbReference type="NCBI Taxonomy" id="2291"/>
    <lineage>
        <taxon>Bacteria</taxon>
        <taxon>Pseudomonadati</taxon>
        <taxon>Thermodesulfobacteriota</taxon>
        <taxon>Desulfobacteria</taxon>
        <taxon>Desulfobacterales</taxon>
        <taxon>Desulfobacteraceae</taxon>
        <taxon>Desulfobacter</taxon>
    </lineage>
</organism>
<reference evidence="16 19" key="2">
    <citation type="submission" date="2019-02" db="EMBL/GenBank/DDBJ databases">
        <title>Complete genome sequence of Desulfobacter hydrogenophilus AcRS1.</title>
        <authorList>
            <person name="Marietou A."/>
            <person name="Lund M.B."/>
            <person name="Marshall I.P.G."/>
            <person name="Schreiber L."/>
            <person name="Jorgensen B."/>
        </authorList>
    </citation>
    <scope>NUCLEOTIDE SEQUENCE [LARGE SCALE GENOMIC DNA]</scope>
    <source>
        <strain evidence="16 19">AcRS1</strain>
    </source>
</reference>
<dbReference type="InterPro" id="IPR033480">
    <property type="entry name" value="sCache_2"/>
</dbReference>
<protein>
    <recommendedName>
        <fullName evidence="3">histidine kinase</fullName>
        <ecNumber evidence="3">2.7.13.3</ecNumber>
    </recommendedName>
</protein>
<evidence type="ECO:0000256" key="12">
    <source>
        <dbReference type="ARBA" id="ARBA00023012"/>
    </source>
</evidence>
<evidence type="ECO:0000313" key="18">
    <source>
        <dbReference type="Proteomes" id="UP000248798"/>
    </source>
</evidence>
<dbReference type="SUPFAM" id="SSF55874">
    <property type="entry name" value="ATPase domain of HSP90 chaperone/DNA topoisomerase II/histidine kinase"/>
    <property type="match status" value="1"/>
</dbReference>
<keyword evidence="4" id="KW-1003">Cell membrane</keyword>
<reference evidence="17 18" key="1">
    <citation type="submission" date="2018-06" db="EMBL/GenBank/DDBJ databases">
        <title>Complete Genome Sequence of Desulfobacter hydrogenophilus (DSM3380).</title>
        <authorList>
            <person name="Marietou A."/>
            <person name="Schreiber L."/>
            <person name="Marshall I."/>
            <person name="Jorgensen B."/>
        </authorList>
    </citation>
    <scope>NUCLEOTIDE SEQUENCE [LARGE SCALE GENOMIC DNA]</scope>
    <source>
        <strain evidence="17 18">DSM 3380</strain>
    </source>
</reference>
<keyword evidence="10" id="KW-0067">ATP-binding</keyword>
<evidence type="ECO:0000259" key="15">
    <source>
        <dbReference type="PROSITE" id="PS50885"/>
    </source>
</evidence>
<evidence type="ECO:0000256" key="1">
    <source>
        <dbReference type="ARBA" id="ARBA00000085"/>
    </source>
</evidence>
<feature type="transmembrane region" description="Helical" evidence="14">
    <location>
        <begin position="34"/>
        <end position="57"/>
    </location>
</feature>
<evidence type="ECO:0000256" key="2">
    <source>
        <dbReference type="ARBA" id="ARBA00004651"/>
    </source>
</evidence>
<dbReference type="InterPro" id="IPR036890">
    <property type="entry name" value="HATPase_C_sf"/>
</dbReference>